<dbReference type="AlphaFoldDB" id="A0A2U3K133"/>
<reference evidence="2" key="1">
    <citation type="submission" date="2018-02" db="EMBL/GenBank/DDBJ databases">
        <authorList>
            <person name="Hausmann B."/>
        </authorList>
    </citation>
    <scope>NUCLEOTIDE SEQUENCE [LARGE SCALE GENOMIC DNA]</scope>
    <source>
        <strain evidence="2">Peat soil MAG SbF1</strain>
    </source>
</reference>
<evidence type="ECO:0000313" key="1">
    <source>
        <dbReference type="EMBL" id="SPF33363.1"/>
    </source>
</evidence>
<dbReference type="InterPro" id="IPR023430">
    <property type="entry name" value="Pept_HybD-like_dom_sf"/>
</dbReference>
<dbReference type="Proteomes" id="UP000238916">
    <property type="component" value="Unassembled WGS sequence"/>
</dbReference>
<dbReference type="EMBL" id="OMOF01000026">
    <property type="protein sequence ID" value="SPF33363.1"/>
    <property type="molecule type" value="Genomic_DNA"/>
</dbReference>
<proteinExistence type="predicted"/>
<dbReference type="OrthoDB" id="9815953at2"/>
<sequence length="193" mass="21255">MGVRIILENPKRVLASVNSFTNNYKDKQSFVSTLRELTHMKKVLFTCIGTDRATGDCLGPLVGTNLKRLGYAVLGTIDQPLHAKNLIQELQKIPTMYNPELILAIDACLGHFDDIGTITLANFPLKPGSGVHKDLPPVGDISIMGIVNMGGYLEFQILQCTRLHTVMKLASDITHLIWQAIPATQRTSSFLPN</sequence>
<protein>
    <recommendedName>
        <fullName evidence="3">Sporulation protein YyaC</fullName>
    </recommendedName>
</protein>
<organism evidence="1 2">
    <name type="scientific">Candidatus Desulfosporosinus infrequens</name>
    <dbReference type="NCBI Taxonomy" id="2043169"/>
    <lineage>
        <taxon>Bacteria</taxon>
        <taxon>Bacillati</taxon>
        <taxon>Bacillota</taxon>
        <taxon>Clostridia</taxon>
        <taxon>Eubacteriales</taxon>
        <taxon>Desulfitobacteriaceae</taxon>
        <taxon>Desulfosporosinus</taxon>
    </lineage>
</organism>
<accession>A0A2U3K133</accession>
<name>A0A2U3K133_9FIRM</name>
<evidence type="ECO:0008006" key="3">
    <source>
        <dbReference type="Google" id="ProtNLM"/>
    </source>
</evidence>
<dbReference type="InterPro" id="IPR009665">
    <property type="entry name" value="YyaC"/>
</dbReference>
<gene>
    <name evidence="1" type="ORF">SBF1_1210013</name>
</gene>
<dbReference type="Pfam" id="PF06866">
    <property type="entry name" value="DUF1256"/>
    <property type="match status" value="1"/>
</dbReference>
<dbReference type="NCBIfam" id="TIGR02841">
    <property type="entry name" value="spore_YyaC"/>
    <property type="match status" value="1"/>
</dbReference>
<evidence type="ECO:0000313" key="2">
    <source>
        <dbReference type="Proteomes" id="UP000238916"/>
    </source>
</evidence>
<dbReference type="SUPFAM" id="SSF53163">
    <property type="entry name" value="HybD-like"/>
    <property type="match status" value="1"/>
</dbReference>